<evidence type="ECO:0000256" key="9">
    <source>
        <dbReference type="ARBA" id="ARBA00037764"/>
    </source>
</evidence>
<sequence length="206" mass="24002">MAYAHQIVSLIGTALVNVACDVLVCGLFVHVCSQQEILKHRIKGLTKQSRPDIGGIVRFHDYLYRYTSIIQKKFKEIIGIQLFSSTLVVCFILYQLSNTPINSKYMEFILYLACMMTQVFFYCWYGNQLKLKVNSIRPNCLYNYFFLYLGIILILKPYMYKNRASRGMSPIELTCAFVFTMDLKTFVSILKMSYSAYNLLQRKKES</sequence>
<dbReference type="PANTHER" id="PTHR21137">
    <property type="entry name" value="ODORANT RECEPTOR"/>
    <property type="match status" value="1"/>
</dbReference>
<gene>
    <name evidence="13" type="ORF">E2986_05950</name>
</gene>
<comment type="subunit">
    <text evidence="11">Interacts with Orco. Complexes exist early in the endomembrane system in olfactory sensory neurons (OSNs), coupling these complexes to the conserved ciliary trafficking pathway.</text>
</comment>
<protein>
    <submittedName>
        <fullName evidence="13">Uncharacterized protein</fullName>
    </submittedName>
</protein>
<dbReference type="GO" id="GO:0004984">
    <property type="term" value="F:olfactory receptor activity"/>
    <property type="evidence" value="ECO:0007669"/>
    <property type="project" value="InterPro"/>
</dbReference>
<accession>A0A833SL17</accession>
<feature type="transmembrane region" description="Helical" evidence="12">
    <location>
        <begin position="171"/>
        <end position="194"/>
    </location>
</feature>
<evidence type="ECO:0000313" key="14">
    <source>
        <dbReference type="Proteomes" id="UP000655588"/>
    </source>
</evidence>
<evidence type="ECO:0000256" key="6">
    <source>
        <dbReference type="ARBA" id="ARBA00023136"/>
    </source>
</evidence>
<proteinExistence type="inferred from homology"/>
<dbReference type="Proteomes" id="UP000655588">
    <property type="component" value="Unassembled WGS sequence"/>
</dbReference>
<keyword evidence="7" id="KW-0675">Receptor</keyword>
<keyword evidence="5 12" id="KW-1133">Transmembrane helix</keyword>
<organism evidence="13 14">
    <name type="scientific">Frieseomelitta varia</name>
    <dbReference type="NCBI Taxonomy" id="561572"/>
    <lineage>
        <taxon>Eukaryota</taxon>
        <taxon>Metazoa</taxon>
        <taxon>Ecdysozoa</taxon>
        <taxon>Arthropoda</taxon>
        <taxon>Hexapoda</taxon>
        <taxon>Insecta</taxon>
        <taxon>Pterygota</taxon>
        <taxon>Neoptera</taxon>
        <taxon>Endopterygota</taxon>
        <taxon>Hymenoptera</taxon>
        <taxon>Apocrita</taxon>
        <taxon>Aculeata</taxon>
        <taxon>Apoidea</taxon>
        <taxon>Anthophila</taxon>
        <taxon>Apidae</taxon>
        <taxon>Frieseomelitta</taxon>
    </lineage>
</organism>
<dbReference type="EMBL" id="WNWW01000089">
    <property type="protein sequence ID" value="KAF3430252.1"/>
    <property type="molecule type" value="Genomic_DNA"/>
</dbReference>
<evidence type="ECO:0000256" key="12">
    <source>
        <dbReference type="SAM" id="Phobius"/>
    </source>
</evidence>
<evidence type="ECO:0000313" key="13">
    <source>
        <dbReference type="EMBL" id="KAF3430252.1"/>
    </source>
</evidence>
<dbReference type="GO" id="GO:0005886">
    <property type="term" value="C:plasma membrane"/>
    <property type="evidence" value="ECO:0007669"/>
    <property type="project" value="TreeGrafter"/>
</dbReference>
<evidence type="ECO:0000256" key="5">
    <source>
        <dbReference type="ARBA" id="ARBA00022989"/>
    </source>
</evidence>
<dbReference type="InterPro" id="IPR004117">
    <property type="entry name" value="7tm6_olfct_rcpt"/>
</dbReference>
<feature type="transmembrane region" description="Helical" evidence="12">
    <location>
        <begin position="77"/>
        <end position="96"/>
    </location>
</feature>
<evidence type="ECO:0000256" key="4">
    <source>
        <dbReference type="ARBA" id="ARBA00022725"/>
    </source>
</evidence>
<dbReference type="PANTHER" id="PTHR21137:SF37">
    <property type="entry name" value="ODORANT RECEPTOR 46A, ISOFORM B-RELATED"/>
    <property type="match status" value="1"/>
</dbReference>
<keyword evidence="8" id="KW-0807">Transducer</keyword>
<keyword evidence="6 12" id="KW-0472">Membrane</keyword>
<dbReference type="AlphaFoldDB" id="A0A833SL17"/>
<comment type="similarity">
    <text evidence="10">Belongs to the insect chemoreceptor superfamily. Heteromeric odorant receptor channel (TC 1.A.69) family. Or2a subfamily.</text>
</comment>
<evidence type="ECO:0000256" key="11">
    <source>
        <dbReference type="ARBA" id="ARBA00038679"/>
    </source>
</evidence>
<reference evidence="13" key="1">
    <citation type="submission" date="2019-11" db="EMBL/GenBank/DDBJ databases">
        <title>The nuclear and mitochondrial genomes of Frieseomelitta varia - a highly eusocial stingless bee (Meliponini) with a permanently sterile worker caste.</title>
        <authorList>
            <person name="Freitas F.C.P."/>
            <person name="Lourenco A.P."/>
            <person name="Nunes F.M.F."/>
            <person name="Paschoal A.R."/>
            <person name="Abreu F.C.P."/>
            <person name="Barbin F.O."/>
            <person name="Bataglia L."/>
            <person name="Cardoso-Junior C.A.M."/>
            <person name="Cervoni M.S."/>
            <person name="Silva S.R."/>
            <person name="Dalarmi F."/>
            <person name="Del Lama M.A."/>
            <person name="Depintor T.S."/>
            <person name="Ferreira K.M."/>
            <person name="Goria P.S."/>
            <person name="Jaskot M.C."/>
            <person name="Lago D.C."/>
            <person name="Luna-Lucena D."/>
            <person name="Moda L.M."/>
            <person name="Nascimento L."/>
            <person name="Pedrino M."/>
            <person name="Rabico F.O."/>
            <person name="Sanches F.C."/>
            <person name="Santos D.E."/>
            <person name="Santos C.G."/>
            <person name="Vieira J."/>
            <person name="Lopes T.F."/>
            <person name="Barchuk A.R."/>
            <person name="Hartfelder K."/>
            <person name="Simoes Z.L.P."/>
            <person name="Bitondi M.M.G."/>
            <person name="Pinheiro D.G."/>
        </authorList>
    </citation>
    <scope>NUCLEOTIDE SEQUENCE</scope>
    <source>
        <strain evidence="13">USP_RPSP 00005682</strain>
        <tissue evidence="13">Whole individual</tissue>
    </source>
</reference>
<dbReference type="GO" id="GO:0007165">
    <property type="term" value="P:signal transduction"/>
    <property type="evidence" value="ECO:0007669"/>
    <property type="project" value="UniProtKB-KW"/>
</dbReference>
<keyword evidence="3 12" id="KW-0812">Transmembrane</keyword>
<feature type="transmembrane region" description="Helical" evidence="12">
    <location>
        <begin position="139"/>
        <end position="159"/>
    </location>
</feature>
<name>A0A833SL17_9HYME</name>
<dbReference type="Pfam" id="PF02949">
    <property type="entry name" value="7tm_6"/>
    <property type="match status" value="1"/>
</dbReference>
<evidence type="ECO:0000256" key="1">
    <source>
        <dbReference type="ARBA" id="ARBA00004141"/>
    </source>
</evidence>
<evidence type="ECO:0000256" key="3">
    <source>
        <dbReference type="ARBA" id="ARBA00022692"/>
    </source>
</evidence>
<feature type="transmembrane region" description="Helical" evidence="12">
    <location>
        <begin position="6"/>
        <end position="31"/>
    </location>
</feature>
<comment type="caution">
    <text evidence="13">The sequence shown here is derived from an EMBL/GenBank/DDBJ whole genome shotgun (WGS) entry which is preliminary data.</text>
</comment>
<keyword evidence="14" id="KW-1185">Reference proteome</keyword>
<dbReference type="GO" id="GO:0005549">
    <property type="term" value="F:odorant binding"/>
    <property type="evidence" value="ECO:0007669"/>
    <property type="project" value="InterPro"/>
</dbReference>
<comment type="subcellular location">
    <subcellularLocation>
        <location evidence="1">Membrane</location>
        <topology evidence="1">Multi-pass membrane protein</topology>
    </subcellularLocation>
</comment>
<feature type="transmembrane region" description="Helical" evidence="12">
    <location>
        <begin position="108"/>
        <end position="127"/>
    </location>
</feature>
<keyword evidence="4" id="KW-0552">Olfaction</keyword>
<comment type="function">
    <text evidence="9">Odorant receptor which mediates acceptance or avoidance behavior, depending on its substrates. The odorant receptor repertoire encodes a large collection of odor stimuli that vary widely in identity, intensity, and duration. May form a complex with Orco to form odorant-sensing units, providing sensitive and prolonged odorant signaling and calcium permeability.</text>
</comment>
<evidence type="ECO:0000256" key="8">
    <source>
        <dbReference type="ARBA" id="ARBA00023224"/>
    </source>
</evidence>
<evidence type="ECO:0000256" key="7">
    <source>
        <dbReference type="ARBA" id="ARBA00023170"/>
    </source>
</evidence>
<evidence type="ECO:0000256" key="10">
    <source>
        <dbReference type="ARBA" id="ARBA00037946"/>
    </source>
</evidence>
<keyword evidence="2" id="KW-0716">Sensory transduction</keyword>
<evidence type="ECO:0000256" key="2">
    <source>
        <dbReference type="ARBA" id="ARBA00022606"/>
    </source>
</evidence>